<dbReference type="AlphaFoldDB" id="A0A545SVL5"/>
<dbReference type="SUPFAM" id="SSF55031">
    <property type="entry name" value="Bacterial exopeptidase dimerisation domain"/>
    <property type="match status" value="1"/>
</dbReference>
<dbReference type="Pfam" id="PF01546">
    <property type="entry name" value="Peptidase_M20"/>
    <property type="match status" value="1"/>
</dbReference>
<dbReference type="Gene3D" id="3.30.70.360">
    <property type="match status" value="1"/>
</dbReference>
<dbReference type="GO" id="GO:0050118">
    <property type="term" value="F:N-acetyldiaminopimelate deacetylase activity"/>
    <property type="evidence" value="ECO:0007669"/>
    <property type="project" value="UniProtKB-ARBA"/>
</dbReference>
<keyword evidence="1 4" id="KW-0378">Hydrolase</keyword>
<organism evidence="4 5">
    <name type="scientific">Aliiroseovarius halocynthiae</name>
    <dbReference type="NCBI Taxonomy" id="985055"/>
    <lineage>
        <taxon>Bacteria</taxon>
        <taxon>Pseudomonadati</taxon>
        <taxon>Pseudomonadota</taxon>
        <taxon>Alphaproteobacteria</taxon>
        <taxon>Rhodobacterales</taxon>
        <taxon>Paracoccaceae</taxon>
        <taxon>Aliiroseovarius</taxon>
    </lineage>
</organism>
<dbReference type="RefSeq" id="WP_142852746.1">
    <property type="nucleotide sequence ID" value="NZ_ML660019.1"/>
</dbReference>
<feature type="binding site" evidence="2">
    <location>
        <position position="157"/>
    </location>
    <ligand>
        <name>Mn(2+)</name>
        <dbReference type="ChEBI" id="CHEBI:29035"/>
        <label>2</label>
    </ligand>
</feature>
<feature type="binding site" evidence="2">
    <location>
        <position position="354"/>
    </location>
    <ligand>
        <name>Mn(2+)</name>
        <dbReference type="ChEBI" id="CHEBI:29035"/>
        <label>2</label>
    </ligand>
</feature>
<dbReference type="InterPro" id="IPR017439">
    <property type="entry name" value="Amidohydrolase"/>
</dbReference>
<dbReference type="PANTHER" id="PTHR11014:SF63">
    <property type="entry name" value="METALLOPEPTIDASE, PUTATIVE (AFU_ORTHOLOGUE AFUA_6G09600)-RELATED"/>
    <property type="match status" value="1"/>
</dbReference>
<sequence>MQTKQENYVDHLVELRRQFHRHPELGFKEDATKAMVAQHLRDMGIEVHEGVGVIGILRKGTGNRAIGLRADMDALPILETSDHDYPSDTPGVMHACGHDGHMTMLLGAAETLVNDADFDGTVVFIFQPNEEHGLGAQAMINDGTLTRFPIDEVYAIHNLPGAPVGQVSTRPGLICSSESLFEISVQGQGGHASMPQVGVDAITVGAELVQALQTIVSRKLPPGAGAVVSVTEFVTDGQRNVLPGRAVLKGDVRARTPDDRHAIERFMRQITDGVAAAHGVTATVGFQTEFIETINADIPTQAVCRAAQEAGCDVIPDRQPMSFSEDFAHFSAAVPGCFLLLGNGTEGAHGQPLHASDYDFNDALLPIGAAFWTQLVQDRLPARKD</sequence>
<feature type="binding site" evidence="2">
    <location>
        <position position="98"/>
    </location>
    <ligand>
        <name>Mn(2+)</name>
        <dbReference type="ChEBI" id="CHEBI:29035"/>
        <label>2</label>
    </ligand>
</feature>
<dbReference type="FunFam" id="3.30.70.360:FF:000001">
    <property type="entry name" value="N-acetyldiaminopimelate deacetylase"/>
    <property type="match status" value="1"/>
</dbReference>
<dbReference type="Pfam" id="PF07687">
    <property type="entry name" value="M20_dimer"/>
    <property type="match status" value="1"/>
</dbReference>
<comment type="cofactor">
    <cofactor evidence="2">
        <name>Mn(2+)</name>
        <dbReference type="ChEBI" id="CHEBI:29035"/>
    </cofactor>
    <text evidence="2">The Mn(2+) ion enhances activity.</text>
</comment>
<accession>A0A545SVL5</accession>
<dbReference type="EMBL" id="VICH01000004">
    <property type="protein sequence ID" value="TQV68994.1"/>
    <property type="molecule type" value="Genomic_DNA"/>
</dbReference>
<dbReference type="SUPFAM" id="SSF53187">
    <property type="entry name" value="Zn-dependent exopeptidases"/>
    <property type="match status" value="1"/>
</dbReference>
<dbReference type="Proteomes" id="UP000315816">
    <property type="component" value="Unassembled WGS sequence"/>
</dbReference>
<dbReference type="NCBIfam" id="TIGR01891">
    <property type="entry name" value="amidohydrolases"/>
    <property type="match status" value="1"/>
</dbReference>
<dbReference type="GO" id="GO:0019877">
    <property type="term" value="P:diaminopimelate biosynthetic process"/>
    <property type="evidence" value="ECO:0007669"/>
    <property type="project" value="UniProtKB-ARBA"/>
</dbReference>
<dbReference type="OrthoDB" id="9777385at2"/>
<evidence type="ECO:0000259" key="3">
    <source>
        <dbReference type="Pfam" id="PF07687"/>
    </source>
</evidence>
<reference evidence="4 5" key="1">
    <citation type="submission" date="2019-06" db="EMBL/GenBank/DDBJ databases">
        <title>A novel species of marine bacteria.</title>
        <authorList>
            <person name="Wang Y."/>
        </authorList>
    </citation>
    <scope>NUCLEOTIDE SEQUENCE [LARGE SCALE GENOMIC DNA]</scope>
    <source>
        <strain evidence="4 5">MA1-10</strain>
    </source>
</reference>
<name>A0A545SVL5_9RHOB</name>
<evidence type="ECO:0000313" key="4">
    <source>
        <dbReference type="EMBL" id="TQV68994.1"/>
    </source>
</evidence>
<proteinExistence type="predicted"/>
<dbReference type="InterPro" id="IPR002933">
    <property type="entry name" value="Peptidase_M20"/>
</dbReference>
<feature type="binding site" evidence="2">
    <location>
        <position position="96"/>
    </location>
    <ligand>
        <name>Mn(2+)</name>
        <dbReference type="ChEBI" id="CHEBI:29035"/>
        <label>2</label>
    </ligand>
</feature>
<feature type="binding site" evidence="2">
    <location>
        <position position="131"/>
    </location>
    <ligand>
        <name>Mn(2+)</name>
        <dbReference type="ChEBI" id="CHEBI:29035"/>
        <label>2</label>
    </ligand>
</feature>
<dbReference type="GO" id="GO:0046872">
    <property type="term" value="F:metal ion binding"/>
    <property type="evidence" value="ECO:0007669"/>
    <property type="project" value="UniProtKB-KW"/>
</dbReference>
<dbReference type="InterPro" id="IPR011650">
    <property type="entry name" value="Peptidase_M20_dimer"/>
</dbReference>
<keyword evidence="2" id="KW-0479">Metal-binding</keyword>
<gene>
    <name evidence="4" type="ORF">FIL88_05325</name>
</gene>
<feature type="domain" description="Peptidase M20 dimerisation" evidence="3">
    <location>
        <begin position="181"/>
        <end position="271"/>
    </location>
</feature>
<evidence type="ECO:0000256" key="1">
    <source>
        <dbReference type="ARBA" id="ARBA00022801"/>
    </source>
</evidence>
<dbReference type="PANTHER" id="PTHR11014">
    <property type="entry name" value="PEPTIDASE M20 FAMILY MEMBER"/>
    <property type="match status" value="1"/>
</dbReference>
<keyword evidence="5" id="KW-1185">Reference proteome</keyword>
<dbReference type="PIRSF" id="PIRSF005962">
    <property type="entry name" value="Pept_M20D_amidohydro"/>
    <property type="match status" value="1"/>
</dbReference>
<evidence type="ECO:0000313" key="5">
    <source>
        <dbReference type="Proteomes" id="UP000315816"/>
    </source>
</evidence>
<comment type="caution">
    <text evidence="4">The sequence shown here is derived from an EMBL/GenBank/DDBJ whole genome shotgun (WGS) entry which is preliminary data.</text>
</comment>
<dbReference type="Gene3D" id="3.40.630.10">
    <property type="entry name" value="Zn peptidases"/>
    <property type="match status" value="1"/>
</dbReference>
<keyword evidence="2" id="KW-0464">Manganese</keyword>
<evidence type="ECO:0000256" key="2">
    <source>
        <dbReference type="PIRSR" id="PIRSR005962-1"/>
    </source>
</evidence>
<dbReference type="InterPro" id="IPR036264">
    <property type="entry name" value="Bact_exopeptidase_dim_dom"/>
</dbReference>
<protein>
    <submittedName>
        <fullName evidence="4">Amidohydrolase</fullName>
    </submittedName>
</protein>